<dbReference type="PANTHER" id="PTHR43099:SF5">
    <property type="entry name" value="HLYC_CORC FAMILY TRANSPORTER"/>
    <property type="match status" value="1"/>
</dbReference>
<dbReference type="GO" id="GO:0005886">
    <property type="term" value="C:plasma membrane"/>
    <property type="evidence" value="ECO:0007669"/>
    <property type="project" value="UniProtKB-SubCell"/>
</dbReference>
<dbReference type="Proteomes" id="UP000649179">
    <property type="component" value="Unassembled WGS sequence"/>
</dbReference>
<feature type="transmembrane region" description="Helical" evidence="9">
    <location>
        <begin position="59"/>
        <end position="78"/>
    </location>
</feature>
<reference evidence="12" key="2">
    <citation type="submission" date="2020-09" db="EMBL/GenBank/DDBJ databases">
        <authorList>
            <person name="Sun Q."/>
            <person name="Zhou Y."/>
        </authorList>
    </citation>
    <scope>NUCLEOTIDE SEQUENCE</scope>
    <source>
        <strain evidence="12">CGMCC 1.16067</strain>
    </source>
</reference>
<evidence type="ECO:0000256" key="8">
    <source>
        <dbReference type="PROSITE-ProRule" id="PRU01193"/>
    </source>
</evidence>
<dbReference type="RefSeq" id="WP_188781411.1">
    <property type="nucleotide sequence ID" value="NZ_BMKQ01000002.1"/>
</dbReference>
<sequence>MSSGTALPVALLLLLVNAFFVAGEFSLVSARRTKIEPRAAAGSAVARTTLRAMDNVSQMIAAVQLGITVASLALGAIAEPAVSHVVEPAFEALSVPEAVLHPVSFALAMVVVTYLHVVLGEMVPKNIALAGPERAAMVLGPPMVAIVTVLKPVVVALDAVADAMVRLLRLEPASAVATTFTKEEVEALVDESREEGLLAEGEYERLSGALGFTTRPVSSVLLPLASLETVPLHSRVGDVEARCAETGYSRFPVTDDDGGLIGYLHVKDVIEPDPRGRARPVEDRWVRPFATVRPEDTLAEAMTTIQAKGAHLARVVDEAGTVLGVVTLEDVIEELVGEIRDASHAEGH</sequence>
<dbReference type="Gene3D" id="3.10.580.10">
    <property type="entry name" value="CBS-domain"/>
    <property type="match status" value="1"/>
</dbReference>
<evidence type="ECO:0000259" key="11">
    <source>
        <dbReference type="PROSITE" id="PS51846"/>
    </source>
</evidence>
<dbReference type="Pfam" id="PF01595">
    <property type="entry name" value="CNNM"/>
    <property type="match status" value="1"/>
</dbReference>
<dbReference type="InterPro" id="IPR044751">
    <property type="entry name" value="Ion_transp-like_CBS"/>
</dbReference>
<proteinExistence type="predicted"/>
<evidence type="ECO:0000256" key="6">
    <source>
        <dbReference type="ARBA" id="ARBA00023136"/>
    </source>
</evidence>
<feature type="transmembrane region" description="Helical" evidence="9">
    <location>
        <begin position="6"/>
        <end position="28"/>
    </location>
</feature>
<feature type="transmembrane region" description="Helical" evidence="9">
    <location>
        <begin position="98"/>
        <end position="119"/>
    </location>
</feature>
<keyword evidence="6 8" id="KW-0472">Membrane</keyword>
<dbReference type="PROSITE" id="PS51371">
    <property type="entry name" value="CBS"/>
    <property type="match status" value="2"/>
</dbReference>
<evidence type="ECO:0000259" key="10">
    <source>
        <dbReference type="PROSITE" id="PS51371"/>
    </source>
</evidence>
<dbReference type="PANTHER" id="PTHR43099">
    <property type="entry name" value="UPF0053 PROTEIN YRKA"/>
    <property type="match status" value="1"/>
</dbReference>
<feature type="domain" description="CNNM transmembrane" evidence="11">
    <location>
        <begin position="1"/>
        <end position="202"/>
    </location>
</feature>
<protein>
    <submittedName>
        <fullName evidence="12">Membrane protein</fullName>
    </submittedName>
</protein>
<dbReference type="EMBL" id="BMKQ01000002">
    <property type="protein sequence ID" value="GGF58582.1"/>
    <property type="molecule type" value="Genomic_DNA"/>
</dbReference>
<dbReference type="SMART" id="SM00116">
    <property type="entry name" value="CBS"/>
    <property type="match status" value="2"/>
</dbReference>
<keyword evidence="3 8" id="KW-0812">Transmembrane</keyword>
<comment type="subcellular location">
    <subcellularLocation>
        <location evidence="1">Cell membrane</location>
        <topology evidence="1">Multi-pass membrane protein</topology>
    </subcellularLocation>
</comment>
<gene>
    <name evidence="12" type="ORF">GCM10011519_35490</name>
</gene>
<name>A0A917BVK4_9ACTN</name>
<feature type="domain" description="CBS" evidence="10">
    <location>
        <begin position="285"/>
        <end position="342"/>
    </location>
</feature>
<evidence type="ECO:0000256" key="5">
    <source>
        <dbReference type="ARBA" id="ARBA00022989"/>
    </source>
</evidence>
<reference evidence="12" key="1">
    <citation type="journal article" date="2014" name="Int. J. Syst. Evol. Microbiol.">
        <title>Complete genome sequence of Corynebacterium casei LMG S-19264T (=DSM 44701T), isolated from a smear-ripened cheese.</title>
        <authorList>
            <consortium name="US DOE Joint Genome Institute (JGI-PGF)"/>
            <person name="Walter F."/>
            <person name="Albersmeier A."/>
            <person name="Kalinowski J."/>
            <person name="Ruckert C."/>
        </authorList>
    </citation>
    <scope>NUCLEOTIDE SEQUENCE</scope>
    <source>
        <strain evidence="12">CGMCC 1.16067</strain>
    </source>
</reference>
<evidence type="ECO:0000256" key="7">
    <source>
        <dbReference type="PROSITE-ProRule" id="PRU00703"/>
    </source>
</evidence>
<dbReference type="Pfam" id="PF00571">
    <property type="entry name" value="CBS"/>
    <property type="match status" value="2"/>
</dbReference>
<keyword evidence="4" id="KW-0677">Repeat</keyword>
<accession>A0A917BVK4</accession>
<evidence type="ECO:0000313" key="12">
    <source>
        <dbReference type="EMBL" id="GGF58582.1"/>
    </source>
</evidence>
<dbReference type="InterPro" id="IPR046342">
    <property type="entry name" value="CBS_dom_sf"/>
</dbReference>
<dbReference type="InterPro" id="IPR051676">
    <property type="entry name" value="UPF0053_domain"/>
</dbReference>
<organism evidence="12 13">
    <name type="scientific">Marmoricola endophyticus</name>
    <dbReference type="NCBI Taxonomy" id="2040280"/>
    <lineage>
        <taxon>Bacteria</taxon>
        <taxon>Bacillati</taxon>
        <taxon>Actinomycetota</taxon>
        <taxon>Actinomycetes</taxon>
        <taxon>Propionibacteriales</taxon>
        <taxon>Nocardioidaceae</taxon>
        <taxon>Marmoricola</taxon>
    </lineage>
</organism>
<dbReference type="CDD" id="cd04590">
    <property type="entry name" value="CBS_pair_CorC_HlyC_assoc"/>
    <property type="match status" value="1"/>
</dbReference>
<evidence type="ECO:0000256" key="9">
    <source>
        <dbReference type="SAM" id="Phobius"/>
    </source>
</evidence>
<dbReference type="PROSITE" id="PS51846">
    <property type="entry name" value="CNNM"/>
    <property type="match status" value="1"/>
</dbReference>
<dbReference type="InterPro" id="IPR000644">
    <property type="entry name" value="CBS_dom"/>
</dbReference>
<dbReference type="InterPro" id="IPR002550">
    <property type="entry name" value="CNNM"/>
</dbReference>
<comment type="caution">
    <text evidence="12">The sequence shown here is derived from an EMBL/GenBank/DDBJ whole genome shotgun (WGS) entry which is preliminary data.</text>
</comment>
<keyword evidence="5 8" id="KW-1133">Transmembrane helix</keyword>
<feature type="domain" description="CBS" evidence="10">
    <location>
        <begin position="221"/>
        <end position="279"/>
    </location>
</feature>
<evidence type="ECO:0000313" key="13">
    <source>
        <dbReference type="Proteomes" id="UP000649179"/>
    </source>
</evidence>
<evidence type="ECO:0000256" key="2">
    <source>
        <dbReference type="ARBA" id="ARBA00022475"/>
    </source>
</evidence>
<keyword evidence="13" id="KW-1185">Reference proteome</keyword>
<keyword evidence="2" id="KW-1003">Cell membrane</keyword>
<dbReference type="AlphaFoldDB" id="A0A917BVK4"/>
<evidence type="ECO:0000256" key="3">
    <source>
        <dbReference type="ARBA" id="ARBA00022692"/>
    </source>
</evidence>
<dbReference type="SUPFAM" id="SSF54631">
    <property type="entry name" value="CBS-domain pair"/>
    <property type="match status" value="1"/>
</dbReference>
<evidence type="ECO:0000256" key="4">
    <source>
        <dbReference type="ARBA" id="ARBA00022737"/>
    </source>
</evidence>
<keyword evidence="7" id="KW-0129">CBS domain</keyword>
<evidence type="ECO:0000256" key="1">
    <source>
        <dbReference type="ARBA" id="ARBA00004651"/>
    </source>
</evidence>